<evidence type="ECO:0000313" key="2">
    <source>
        <dbReference type="EMBL" id="RVW47622.1"/>
    </source>
</evidence>
<dbReference type="Pfam" id="PF07727">
    <property type="entry name" value="RVT_2"/>
    <property type="match status" value="1"/>
</dbReference>
<feature type="domain" description="Reverse transcriptase Ty1/copia-type" evidence="1">
    <location>
        <begin position="1"/>
        <end position="116"/>
    </location>
</feature>
<evidence type="ECO:0000313" key="3">
    <source>
        <dbReference type="Proteomes" id="UP000288805"/>
    </source>
</evidence>
<dbReference type="EMBL" id="QGNW01001277">
    <property type="protein sequence ID" value="RVW47622.1"/>
    <property type="molecule type" value="Genomic_DNA"/>
</dbReference>
<organism evidence="2 3">
    <name type="scientific">Vitis vinifera</name>
    <name type="common">Grape</name>
    <dbReference type="NCBI Taxonomy" id="29760"/>
    <lineage>
        <taxon>Eukaryota</taxon>
        <taxon>Viridiplantae</taxon>
        <taxon>Streptophyta</taxon>
        <taxon>Embryophyta</taxon>
        <taxon>Tracheophyta</taxon>
        <taxon>Spermatophyta</taxon>
        <taxon>Magnoliopsida</taxon>
        <taxon>eudicotyledons</taxon>
        <taxon>Gunneridae</taxon>
        <taxon>Pentapetalae</taxon>
        <taxon>rosids</taxon>
        <taxon>Vitales</taxon>
        <taxon>Vitaceae</taxon>
        <taxon>Viteae</taxon>
        <taxon>Vitis</taxon>
    </lineage>
</organism>
<sequence length="118" mass="13257">MDVKNAFLNGDFQEEVYMVPPLNVSHNPGEVCNLKKALYSLKQAPYVWFVKFSHVLTSLGFHSSHHNLALFLKCTSVGRTLLSLYVDDMIIVGDDVDEIAVLKSDLASHFEMKDLDAL</sequence>
<dbReference type="InterPro" id="IPR043502">
    <property type="entry name" value="DNA/RNA_pol_sf"/>
</dbReference>
<dbReference type="InterPro" id="IPR013103">
    <property type="entry name" value="RVT_2"/>
</dbReference>
<dbReference type="Proteomes" id="UP000288805">
    <property type="component" value="Unassembled WGS sequence"/>
</dbReference>
<proteinExistence type="predicted"/>
<protein>
    <submittedName>
        <fullName evidence="2">Retrovirus-related Pol polyprotein from transposon TNT 1-94</fullName>
    </submittedName>
</protein>
<name>A0A438EIV8_VITVI</name>
<reference evidence="2 3" key="1">
    <citation type="journal article" date="2018" name="PLoS Genet.">
        <title>Population sequencing reveals clonal diversity and ancestral inbreeding in the grapevine cultivar Chardonnay.</title>
        <authorList>
            <person name="Roach M.J."/>
            <person name="Johnson D.L."/>
            <person name="Bohlmann J."/>
            <person name="van Vuuren H.J."/>
            <person name="Jones S.J."/>
            <person name="Pretorius I.S."/>
            <person name="Schmidt S.A."/>
            <person name="Borneman A.R."/>
        </authorList>
    </citation>
    <scope>NUCLEOTIDE SEQUENCE [LARGE SCALE GENOMIC DNA]</scope>
    <source>
        <strain evidence="3">cv. Chardonnay</strain>
        <tissue evidence="2">Leaf</tissue>
    </source>
</reference>
<dbReference type="SUPFAM" id="SSF56672">
    <property type="entry name" value="DNA/RNA polymerases"/>
    <property type="match status" value="1"/>
</dbReference>
<gene>
    <name evidence="2" type="primary">POLX_1385</name>
    <name evidence="2" type="ORF">CK203_113743</name>
</gene>
<accession>A0A438EIV8</accession>
<evidence type="ECO:0000259" key="1">
    <source>
        <dbReference type="Pfam" id="PF07727"/>
    </source>
</evidence>
<dbReference type="AlphaFoldDB" id="A0A438EIV8"/>
<comment type="caution">
    <text evidence="2">The sequence shown here is derived from an EMBL/GenBank/DDBJ whole genome shotgun (WGS) entry which is preliminary data.</text>
</comment>